<organism evidence="1 2">
    <name type="scientific">Pseudooceanicola pacificus</name>
    <dbReference type="NCBI Taxonomy" id="2676438"/>
    <lineage>
        <taxon>Bacteria</taxon>
        <taxon>Pseudomonadati</taxon>
        <taxon>Pseudomonadota</taxon>
        <taxon>Alphaproteobacteria</taxon>
        <taxon>Rhodobacterales</taxon>
        <taxon>Paracoccaceae</taxon>
        <taxon>Pseudooceanicola</taxon>
    </lineage>
</organism>
<comment type="caution">
    <text evidence="1">The sequence shown here is derived from an EMBL/GenBank/DDBJ whole genome shotgun (WGS) entry which is preliminary data.</text>
</comment>
<dbReference type="EMBL" id="WNXQ01000012">
    <property type="protein sequence ID" value="MWB79528.1"/>
    <property type="molecule type" value="Genomic_DNA"/>
</dbReference>
<dbReference type="SUPFAM" id="SSF48371">
    <property type="entry name" value="ARM repeat"/>
    <property type="match status" value="1"/>
</dbReference>
<reference evidence="1 2" key="1">
    <citation type="submission" date="2019-11" db="EMBL/GenBank/DDBJ databases">
        <title>Pseudooceanicola pacifica sp. nov., isolated from deep-sea sediment of the Pacific Ocean.</title>
        <authorList>
            <person name="Lyu L."/>
        </authorList>
    </citation>
    <scope>NUCLEOTIDE SEQUENCE [LARGE SCALE GENOMIC DNA]</scope>
    <source>
        <strain evidence="1 2">216_PA32_1</strain>
    </source>
</reference>
<proteinExistence type="predicted"/>
<name>A0A844WE37_9RHOB</name>
<dbReference type="RefSeq" id="WP_160383655.1">
    <property type="nucleotide sequence ID" value="NZ_WNXQ01000012.1"/>
</dbReference>
<dbReference type="InterPro" id="IPR016024">
    <property type="entry name" value="ARM-type_fold"/>
</dbReference>
<protein>
    <recommendedName>
        <fullName evidence="3">3-methyladenine DNA glycosylase AlkC</fullName>
    </recommendedName>
</protein>
<dbReference type="Proteomes" id="UP000443843">
    <property type="component" value="Unassembled WGS sequence"/>
</dbReference>
<sequence>MAAEPSFSLKDQLFNPEKVAWLSGRFSAAWDGFDGARFETRVAERLGALELKARIAWIAEVLEEVLPGDFPTAAGIVESALPPPLDPTLRDDDFGQFIIAPLGDYVVARGMEDHRDRALDSIEAITQRFSMEYAIRHFLNRWPDETYDRLALWAGHPHYHVRRLVSEGTRPKLPWGKGITTDPARALPLLDRLHGDSTRFVTRSVANHLNDLTKSDPAVPLDRLAAWASAGMQQDRELAWMTSHALRGLVKAGDPRALEMLGYAPDADVDCALRVETPEVRVGEALRFAVTLSAAGPLPVLVDFIIRFRRANGTLAPKVFKLKQAVLTPGKPLVLAKSHRLKGDATTFTLYPGAHELAVQVNGRIRAEAAFALV</sequence>
<dbReference type="AlphaFoldDB" id="A0A844WE37"/>
<evidence type="ECO:0000313" key="1">
    <source>
        <dbReference type="EMBL" id="MWB79528.1"/>
    </source>
</evidence>
<evidence type="ECO:0008006" key="3">
    <source>
        <dbReference type="Google" id="ProtNLM"/>
    </source>
</evidence>
<keyword evidence="2" id="KW-1185">Reference proteome</keyword>
<accession>A0A844WE37</accession>
<evidence type="ECO:0000313" key="2">
    <source>
        <dbReference type="Proteomes" id="UP000443843"/>
    </source>
</evidence>
<gene>
    <name evidence="1" type="ORF">GLS40_15955</name>
</gene>
<dbReference type="Gene3D" id="1.25.40.290">
    <property type="entry name" value="ARM repeat domains"/>
    <property type="match status" value="1"/>
</dbReference>